<feature type="domain" description="C2H2-type" evidence="1">
    <location>
        <begin position="93"/>
        <end position="114"/>
    </location>
</feature>
<dbReference type="OMA" id="RICFGRG"/>
<dbReference type="PANTHER" id="PTHR21354:SF0">
    <property type="entry name" value="ZINC FINGER PROTEIN 511"/>
    <property type="match status" value="1"/>
</dbReference>
<name>A0A7M7NDP9_STRPU</name>
<evidence type="ECO:0000259" key="1">
    <source>
        <dbReference type="PROSITE" id="PS00028"/>
    </source>
</evidence>
<dbReference type="AlphaFoldDB" id="A0A7M7NDP9"/>
<dbReference type="GeneID" id="105437950"/>
<organism evidence="2 3">
    <name type="scientific">Strongylocentrotus purpuratus</name>
    <name type="common">Purple sea urchin</name>
    <dbReference type="NCBI Taxonomy" id="7668"/>
    <lineage>
        <taxon>Eukaryota</taxon>
        <taxon>Metazoa</taxon>
        <taxon>Echinodermata</taxon>
        <taxon>Eleutherozoa</taxon>
        <taxon>Echinozoa</taxon>
        <taxon>Echinoidea</taxon>
        <taxon>Euechinoidea</taxon>
        <taxon>Echinacea</taxon>
        <taxon>Camarodonta</taxon>
        <taxon>Echinidea</taxon>
        <taxon>Strongylocentrotidae</taxon>
        <taxon>Strongylocentrotus</taxon>
    </lineage>
</organism>
<evidence type="ECO:0000313" key="3">
    <source>
        <dbReference type="Proteomes" id="UP000007110"/>
    </source>
</evidence>
<reference evidence="2" key="2">
    <citation type="submission" date="2021-01" db="UniProtKB">
        <authorList>
            <consortium name="EnsemblMetazoa"/>
        </authorList>
    </citation>
    <scope>IDENTIFICATION</scope>
</reference>
<dbReference type="SMART" id="SM00355">
    <property type="entry name" value="ZnF_C2H2"/>
    <property type="match status" value="3"/>
</dbReference>
<dbReference type="OrthoDB" id="18440at2759"/>
<keyword evidence="3" id="KW-1185">Reference proteome</keyword>
<dbReference type="PROSITE" id="PS00028">
    <property type="entry name" value="ZINC_FINGER_C2H2_1"/>
    <property type="match status" value="1"/>
</dbReference>
<protein>
    <recommendedName>
        <fullName evidence="1">C2H2-type domain-containing protein</fullName>
    </recommendedName>
</protein>
<dbReference type="EnsemblMetazoa" id="XM_030978171">
    <property type="protein sequence ID" value="XP_030834031"/>
    <property type="gene ID" value="LOC105437950"/>
</dbReference>
<dbReference type="KEGG" id="spu:105437950"/>
<dbReference type="InParanoid" id="A0A7M7NDP9"/>
<dbReference type="RefSeq" id="XP_030834031.1">
    <property type="nucleotide sequence ID" value="XM_030978171.1"/>
</dbReference>
<dbReference type="PANTHER" id="PTHR21354">
    <property type="entry name" value="ZINC FINGER PROTEIN 511"/>
    <property type="match status" value="1"/>
</dbReference>
<proteinExistence type="predicted"/>
<dbReference type="Proteomes" id="UP000007110">
    <property type="component" value="Unassembled WGS sequence"/>
</dbReference>
<accession>A0A7M7NDP9</accession>
<dbReference type="InterPro" id="IPR013087">
    <property type="entry name" value="Znf_C2H2_type"/>
</dbReference>
<dbReference type="InterPro" id="IPR039258">
    <property type="entry name" value="ZNF511"/>
</dbReference>
<reference evidence="3" key="1">
    <citation type="submission" date="2015-02" db="EMBL/GenBank/DDBJ databases">
        <title>Genome sequencing for Strongylocentrotus purpuratus.</title>
        <authorList>
            <person name="Murali S."/>
            <person name="Liu Y."/>
            <person name="Vee V."/>
            <person name="English A."/>
            <person name="Wang M."/>
            <person name="Skinner E."/>
            <person name="Han Y."/>
            <person name="Muzny D.M."/>
            <person name="Worley K.C."/>
            <person name="Gibbs R.A."/>
        </authorList>
    </citation>
    <scope>NUCLEOTIDE SEQUENCE</scope>
</reference>
<sequence length="221" mass="25174">MQKRERSPDQRIGFHQAKQFILSGRGHISEPAADSHNVQYGPDNAIKGITSQEDEQETVCSSGCECHVPGCNQSFARMNDFEAHYMVCHRFVCRYCQRFYSTNHLLEIHLTENHDSFFSLLSQQQPMYCCLEENCNHRFMDAQSRLDHMTSCHGYPANFLFDRRQSFRTVDTTGGLEESRDVDVAGQKKSTHIANCPTSTKVPEAISFGIGYSEFFHSPGS</sequence>
<evidence type="ECO:0000313" key="2">
    <source>
        <dbReference type="EnsemblMetazoa" id="XP_030834031"/>
    </source>
</evidence>
<dbReference type="FunCoup" id="A0A7M7NDP9">
    <property type="interactions" value="277"/>
</dbReference>